<dbReference type="EMBL" id="CP001618">
    <property type="protein sequence ID" value="ACQ79948.1"/>
    <property type="molecule type" value="Genomic_DNA"/>
</dbReference>
<dbReference type="STRING" id="471853.Bcav_1692"/>
<dbReference type="eggNOG" id="COG2852">
    <property type="taxonomic scope" value="Bacteria"/>
</dbReference>
<dbReference type="AlphaFoldDB" id="C5C435"/>
<protein>
    <recommendedName>
        <fullName evidence="1">AbiEi antitoxin C-terminal domain-containing protein</fullName>
    </recommendedName>
</protein>
<dbReference type="InterPro" id="IPR018547">
    <property type="entry name" value="AbiEi_C"/>
</dbReference>
<dbReference type="Pfam" id="PF09407">
    <property type="entry name" value="AbiEi_1"/>
    <property type="match status" value="1"/>
</dbReference>
<reference evidence="2 3" key="1">
    <citation type="journal article" date="2009" name="Stand. Genomic Sci.">
        <title>Complete genome sequence of Beutenbergia cavernae type strain (HKI 0122).</title>
        <authorList>
            <person name="Land M."/>
            <person name="Pukall R."/>
            <person name="Abt B."/>
            <person name="Goker M."/>
            <person name="Rohde M."/>
            <person name="Glavina Del Rio T."/>
            <person name="Tice H."/>
            <person name="Copeland A."/>
            <person name="Cheng J.F."/>
            <person name="Lucas S."/>
            <person name="Chen F."/>
            <person name="Nolan M."/>
            <person name="Bruce D."/>
            <person name="Goodwin L."/>
            <person name="Pitluck S."/>
            <person name="Ivanova N."/>
            <person name="Mavromatis K."/>
            <person name="Ovchinnikova G."/>
            <person name="Pati A."/>
            <person name="Chen A."/>
            <person name="Palaniappan K."/>
            <person name="Hauser L."/>
            <person name="Chang Y.J."/>
            <person name="Jefferies C.C."/>
            <person name="Saunders E."/>
            <person name="Brettin T."/>
            <person name="Detter J.C."/>
            <person name="Han C."/>
            <person name="Chain P."/>
            <person name="Bristow J."/>
            <person name="Eisen J.A."/>
            <person name="Markowitz V."/>
            <person name="Hugenholtz P."/>
            <person name="Kyrpides N.C."/>
            <person name="Klenk H.P."/>
            <person name="Lapidus A."/>
        </authorList>
    </citation>
    <scope>NUCLEOTIDE SEQUENCE [LARGE SCALE GENOMIC DNA]</scope>
    <source>
        <strain evidence="3">ATCC BAA-8 / DSM 12333 / NBRC 16432</strain>
    </source>
</reference>
<gene>
    <name evidence="2" type="ordered locus">Bcav_1692</name>
</gene>
<feature type="domain" description="AbiEi antitoxin C-terminal" evidence="1">
    <location>
        <begin position="72"/>
        <end position="148"/>
    </location>
</feature>
<dbReference type="OrthoDB" id="3173471at2"/>
<name>C5C435_BEUC1</name>
<evidence type="ECO:0000313" key="3">
    <source>
        <dbReference type="Proteomes" id="UP000007962"/>
    </source>
</evidence>
<sequence>MAVLNVGAPFLVSDARHLGLSPHDVREGVRCGRLRRVFAGVLVDASAEDGKELRLASARLVVPEHAVVCDDFAAWLFGVETHAPADRFEIVPSFVVPHGRNRIASSRARTRQTVFPDADVVDLDGLRVTSPIRTASDLLRRRWRPYALAAADAMAHAKVIDVVELREFVAALRRFPGVRQAQELAPRVDARSESHGESWQRCRILDAGFPTPAVQHVVERGDGRIWRLDMAFVEHGVASEYDGREFHSEDDDVARDVARRSDLRKRFGWRFSIGNRENIFGTDPAFELRLGELLGMAPRARTW</sequence>
<dbReference type="HOGENOM" id="CLU_052626_5_0_11"/>
<accession>C5C435</accession>
<dbReference type="KEGG" id="bcv:Bcav_1692"/>
<keyword evidence="3" id="KW-1185">Reference proteome</keyword>
<evidence type="ECO:0000313" key="2">
    <source>
        <dbReference type="EMBL" id="ACQ79948.1"/>
    </source>
</evidence>
<organism evidence="2 3">
    <name type="scientific">Beutenbergia cavernae (strain ATCC BAA-8 / DSM 12333 / CCUG 43141 / JCM 11478 / NBRC 16432 / NCIMB 13614 / HKI 0122)</name>
    <dbReference type="NCBI Taxonomy" id="471853"/>
    <lineage>
        <taxon>Bacteria</taxon>
        <taxon>Bacillati</taxon>
        <taxon>Actinomycetota</taxon>
        <taxon>Actinomycetes</taxon>
        <taxon>Micrococcales</taxon>
        <taxon>Beutenbergiaceae</taxon>
        <taxon>Beutenbergia</taxon>
    </lineage>
</organism>
<dbReference type="Proteomes" id="UP000007962">
    <property type="component" value="Chromosome"/>
</dbReference>
<proteinExistence type="predicted"/>
<evidence type="ECO:0000259" key="1">
    <source>
        <dbReference type="Pfam" id="PF09407"/>
    </source>
</evidence>